<proteinExistence type="predicted"/>
<evidence type="ECO:0000313" key="1">
    <source>
        <dbReference type="EMBL" id="GKT28477.1"/>
    </source>
</evidence>
<keyword evidence="2" id="KW-1185">Reference proteome</keyword>
<organism evidence="1 2">
    <name type="scientific">Aduncisulcus paluster</name>
    <dbReference type="NCBI Taxonomy" id="2918883"/>
    <lineage>
        <taxon>Eukaryota</taxon>
        <taxon>Metamonada</taxon>
        <taxon>Carpediemonas-like organisms</taxon>
        <taxon>Aduncisulcus</taxon>
    </lineage>
</organism>
<sequence>RNPEFVCREIGIGECPIPLDDPELVKPDFPSITGSLYTTDSEGNTEDDKELPEVKQNIFFRESRITTCASVCIQIGQKSRLTYSPPDKVSLKFTIRHNTIDGVAVEAESYEFIDQPKTWSEKVQEFAWYYLPVDLDSVSRCSVTGTTSGEETFRISSLLFTREKLSIPKEVIHEEKGYGDSHILRQNKNKRLLKSKKSKKPKKEDVSPVKVAYLCMLEKYPCFLHIVIRFPTGIFRLTFGKRMSLFILY</sequence>
<protein>
    <submittedName>
        <fullName evidence="1">Uncharacterized protein</fullName>
    </submittedName>
</protein>
<dbReference type="EMBL" id="BQXS01000306">
    <property type="protein sequence ID" value="GKT28477.1"/>
    <property type="molecule type" value="Genomic_DNA"/>
</dbReference>
<dbReference type="Proteomes" id="UP001057375">
    <property type="component" value="Unassembled WGS sequence"/>
</dbReference>
<gene>
    <name evidence="1" type="ORF">ADUPG1_000673</name>
</gene>
<evidence type="ECO:0000313" key="2">
    <source>
        <dbReference type="Proteomes" id="UP001057375"/>
    </source>
</evidence>
<comment type="caution">
    <text evidence="1">The sequence shown here is derived from an EMBL/GenBank/DDBJ whole genome shotgun (WGS) entry which is preliminary data.</text>
</comment>
<accession>A0ABQ5K9B3</accession>
<reference evidence="1" key="1">
    <citation type="submission" date="2022-03" db="EMBL/GenBank/DDBJ databases">
        <title>Draft genome sequence of Aduncisulcus paluster, a free-living microaerophilic Fornicata.</title>
        <authorList>
            <person name="Yuyama I."/>
            <person name="Kume K."/>
            <person name="Tamura T."/>
            <person name="Inagaki Y."/>
            <person name="Hashimoto T."/>
        </authorList>
    </citation>
    <scope>NUCLEOTIDE SEQUENCE</scope>
    <source>
        <strain evidence="1">NY0171</strain>
    </source>
</reference>
<name>A0ABQ5K9B3_9EUKA</name>
<feature type="non-terminal residue" evidence="1">
    <location>
        <position position="1"/>
    </location>
</feature>